<reference evidence="1" key="1">
    <citation type="submission" date="2022-07" db="EMBL/GenBank/DDBJ databases">
        <title>Genome Sequence of Phlebia brevispora.</title>
        <authorList>
            <person name="Buettner E."/>
        </authorList>
    </citation>
    <scope>NUCLEOTIDE SEQUENCE</scope>
    <source>
        <strain evidence="1">MPL23</strain>
    </source>
</reference>
<evidence type="ECO:0000313" key="2">
    <source>
        <dbReference type="Proteomes" id="UP001148662"/>
    </source>
</evidence>
<proteinExistence type="predicted"/>
<comment type="caution">
    <text evidence="1">The sequence shown here is derived from an EMBL/GenBank/DDBJ whole genome shotgun (WGS) entry which is preliminary data.</text>
</comment>
<sequence>MQWACPGMASENNISSAFQMSGHLLLAGELVARNYTLASNGKPILIPYTPSYALTAIAFVAYGLIALIFSWNMWKHGGKYMLAMVIGCYIYAVGIAMRFPLHNNRTSLILYIIESLFVTLAPCGFIATEYMILGRLAAWLRCTRHLLIPANRVTFVFVMSDVISFGIQGGGAGLLVNPSIASIGTTILLIGMIIQLISFCIFVAVLFRFMYKVHQEEQSAWMRDGAKSAWNDWRFLAYAVCISSVGVLIRNFYRVVEMSQGSNGHLQSTEGYFYGLDTLPLFCALSVYVLFWPGRFIPDGINLKEVHKASEEERLGMHSAVALKDFED</sequence>
<dbReference type="EMBL" id="JANHOG010000016">
    <property type="protein sequence ID" value="KAJ3559614.1"/>
    <property type="molecule type" value="Genomic_DNA"/>
</dbReference>
<protein>
    <submittedName>
        <fullName evidence="1">Uncharacterized protein</fullName>
    </submittedName>
</protein>
<accession>A0ACC1TF83</accession>
<gene>
    <name evidence="1" type="ORF">NM688_g234</name>
</gene>
<keyword evidence="2" id="KW-1185">Reference proteome</keyword>
<dbReference type="Proteomes" id="UP001148662">
    <property type="component" value="Unassembled WGS sequence"/>
</dbReference>
<organism evidence="1 2">
    <name type="scientific">Phlebia brevispora</name>
    <dbReference type="NCBI Taxonomy" id="194682"/>
    <lineage>
        <taxon>Eukaryota</taxon>
        <taxon>Fungi</taxon>
        <taxon>Dikarya</taxon>
        <taxon>Basidiomycota</taxon>
        <taxon>Agaricomycotina</taxon>
        <taxon>Agaricomycetes</taxon>
        <taxon>Polyporales</taxon>
        <taxon>Meruliaceae</taxon>
        <taxon>Phlebia</taxon>
    </lineage>
</organism>
<evidence type="ECO:0000313" key="1">
    <source>
        <dbReference type="EMBL" id="KAJ3559614.1"/>
    </source>
</evidence>
<name>A0ACC1TF83_9APHY</name>